<accession>A0A2H0VIU6</accession>
<comment type="caution">
    <text evidence="1">The sequence shown here is derived from an EMBL/GenBank/DDBJ whole genome shotgun (WGS) entry which is preliminary data.</text>
</comment>
<proteinExistence type="predicted"/>
<gene>
    <name evidence="1" type="ORF">COT87_01605</name>
</gene>
<dbReference type="Proteomes" id="UP000230796">
    <property type="component" value="Unassembled WGS sequence"/>
</dbReference>
<organism evidence="1 2">
    <name type="scientific">Candidatus Collierbacteria bacterium CG10_big_fil_rev_8_21_14_0_10_44_9</name>
    <dbReference type="NCBI Taxonomy" id="1974535"/>
    <lineage>
        <taxon>Bacteria</taxon>
        <taxon>Candidatus Collieribacteriota</taxon>
    </lineage>
</organism>
<protein>
    <submittedName>
        <fullName evidence="1">Uncharacterized protein</fullName>
    </submittedName>
</protein>
<sequence>MAYQVESDLESISSEWNKQYSVAYYARLKYGLGASDQTLKDAIDSNNLRWAGEHVFGLNYHEYSLRLKDNVLFSPDFGNRSLLDMCRDAVLIREKAGVDLVRSENEQVGIEKLQELLNKMQSGQTAILISPPDPNDSGMAGHSMIYVYEKQNGESIRATAIRDNVSNLEDLRVLAGSLCGAMPVWQKADHLKFVATPFVTNSTFEELVMIVGVSEKNKLPSWVNDLSRTVTQAMLYELSQNDMSKVKRIFDAFQMAVKTRYENQTWIDPIK</sequence>
<evidence type="ECO:0000313" key="1">
    <source>
        <dbReference type="EMBL" id="PIR99027.1"/>
    </source>
</evidence>
<dbReference type="EMBL" id="PFAF01000030">
    <property type="protein sequence ID" value="PIR99027.1"/>
    <property type="molecule type" value="Genomic_DNA"/>
</dbReference>
<evidence type="ECO:0000313" key="2">
    <source>
        <dbReference type="Proteomes" id="UP000230796"/>
    </source>
</evidence>
<feature type="non-terminal residue" evidence="1">
    <location>
        <position position="271"/>
    </location>
</feature>
<reference evidence="2" key="1">
    <citation type="submission" date="2017-09" db="EMBL/GenBank/DDBJ databases">
        <title>Depth-based differentiation of microbial function through sediment-hosted aquifers and enrichment of novel symbionts in the deep terrestrial subsurface.</title>
        <authorList>
            <person name="Probst A.J."/>
            <person name="Ladd B."/>
            <person name="Jarett J.K."/>
            <person name="Geller-Mcgrath D.E."/>
            <person name="Sieber C.M.K."/>
            <person name="Emerson J.B."/>
            <person name="Anantharaman K."/>
            <person name="Thomas B.C."/>
            <person name="Malmstrom R."/>
            <person name="Stieglmeier M."/>
            <person name="Klingl A."/>
            <person name="Woyke T."/>
            <person name="Ryan C.M."/>
            <person name="Banfield J.F."/>
        </authorList>
    </citation>
    <scope>NUCLEOTIDE SEQUENCE [LARGE SCALE GENOMIC DNA]</scope>
</reference>
<dbReference type="AlphaFoldDB" id="A0A2H0VIU6"/>
<name>A0A2H0VIU6_9BACT</name>